<dbReference type="EMBL" id="CP091430">
    <property type="protein sequence ID" value="UVI31635.1"/>
    <property type="molecule type" value="Genomic_DNA"/>
</dbReference>
<dbReference type="PANTHER" id="PTHR13847:SF201">
    <property type="entry name" value="PUTATIBE OXIDOREDUCTASE"/>
    <property type="match status" value="1"/>
</dbReference>
<dbReference type="Gene3D" id="3.30.9.10">
    <property type="entry name" value="D-Amino Acid Oxidase, subunit A, domain 2"/>
    <property type="match status" value="1"/>
</dbReference>
<dbReference type="PANTHER" id="PTHR13847">
    <property type="entry name" value="SARCOSINE DEHYDROGENASE-RELATED"/>
    <property type="match status" value="1"/>
</dbReference>
<feature type="domain" description="FAD dependent oxidoreductase" evidence="1">
    <location>
        <begin position="31"/>
        <end position="387"/>
    </location>
</feature>
<dbReference type="InterPro" id="IPR036188">
    <property type="entry name" value="FAD/NAD-bd_sf"/>
</dbReference>
<evidence type="ECO:0000259" key="1">
    <source>
        <dbReference type="Pfam" id="PF01266"/>
    </source>
</evidence>
<organism evidence="2 3">
    <name type="scientific">Paenibacillus spongiae</name>
    <dbReference type="NCBI Taxonomy" id="2909671"/>
    <lineage>
        <taxon>Bacteria</taxon>
        <taxon>Bacillati</taxon>
        <taxon>Bacillota</taxon>
        <taxon>Bacilli</taxon>
        <taxon>Bacillales</taxon>
        <taxon>Paenibacillaceae</taxon>
        <taxon>Paenibacillus</taxon>
    </lineage>
</organism>
<dbReference type="Pfam" id="PF01266">
    <property type="entry name" value="DAO"/>
    <property type="match status" value="1"/>
</dbReference>
<reference evidence="2" key="1">
    <citation type="submission" date="2022-01" db="EMBL/GenBank/DDBJ databases">
        <title>Paenibacillus spongiae sp. nov., isolated from marine sponge.</title>
        <authorList>
            <person name="Li Z."/>
            <person name="Zhang M."/>
        </authorList>
    </citation>
    <scope>NUCLEOTIDE SEQUENCE</scope>
    <source>
        <strain evidence="2">PHS-Z3</strain>
    </source>
</reference>
<dbReference type="Proteomes" id="UP001057877">
    <property type="component" value="Chromosome"/>
</dbReference>
<sequence>MKKLYSGRLYWPETLSQYRSYPPLESDLTVHVAIVGGGMSGLLCGYELAKLDIRAVILERGDIAGGSTSANIGLVQFANDIMLCDLIGQIGKPAAVRFYHACGQAVRDLEGIAAELDKNVEFAIRSSLYFASRKQDVPKLRREYEALQSNGFHVEYWEPGDINARFPFRKPGAIVMHGDAEVNPLRFVHAVAEAASDQGLIIHEGTEITAHVALPDGRHRLRTSTGVTIEAEHVVYAVGYEPVKLKGKLNKAELNRSFAIVTEPQPNLESWYGRYLIWETDRPYTYMRTSPDGRIMAGGLDEDPQEPLESETLRSKRANMLLDQIKNLFPGCTAPVSHEWSATLGQSQDNLPFIGEDPAWPGVYYCLGYGGNGTVYSTIASKLLANLIRGMDHPIADIVRLDRPTLQEA</sequence>
<gene>
    <name evidence="2" type="ORF">L1F29_07380</name>
</gene>
<keyword evidence="3" id="KW-1185">Reference proteome</keyword>
<proteinExistence type="predicted"/>
<evidence type="ECO:0000313" key="3">
    <source>
        <dbReference type="Proteomes" id="UP001057877"/>
    </source>
</evidence>
<evidence type="ECO:0000313" key="2">
    <source>
        <dbReference type="EMBL" id="UVI31635.1"/>
    </source>
</evidence>
<protein>
    <submittedName>
        <fullName evidence="2">FAD-binding oxidoreductase</fullName>
    </submittedName>
</protein>
<dbReference type="InterPro" id="IPR006076">
    <property type="entry name" value="FAD-dep_OxRdtase"/>
</dbReference>
<dbReference type="SUPFAM" id="SSF51905">
    <property type="entry name" value="FAD/NAD(P)-binding domain"/>
    <property type="match status" value="1"/>
</dbReference>
<dbReference type="Gene3D" id="3.50.50.60">
    <property type="entry name" value="FAD/NAD(P)-binding domain"/>
    <property type="match status" value="1"/>
</dbReference>
<name>A0ABY5SGM1_9BACL</name>
<dbReference type="RefSeq" id="WP_258387697.1">
    <property type="nucleotide sequence ID" value="NZ_CP091430.1"/>
</dbReference>
<accession>A0ABY5SGM1</accession>